<dbReference type="EMBL" id="KQ416743">
    <property type="protein sequence ID" value="KOF95425.1"/>
    <property type="molecule type" value="Genomic_DNA"/>
</dbReference>
<proteinExistence type="predicted"/>
<sequence length="65" mass="7361">MPAIVSGFHMNILILEVLSVDVCRLLPKLKTSPCKLYIASILHVVLCYLPETKHLKSLFRPLCLK</sequence>
<name>A0A0L8I302_OCTBM</name>
<organism evidence="1">
    <name type="scientific">Octopus bimaculoides</name>
    <name type="common">California two-spotted octopus</name>
    <dbReference type="NCBI Taxonomy" id="37653"/>
    <lineage>
        <taxon>Eukaryota</taxon>
        <taxon>Metazoa</taxon>
        <taxon>Spiralia</taxon>
        <taxon>Lophotrochozoa</taxon>
        <taxon>Mollusca</taxon>
        <taxon>Cephalopoda</taxon>
        <taxon>Coleoidea</taxon>
        <taxon>Octopodiformes</taxon>
        <taxon>Octopoda</taxon>
        <taxon>Incirrata</taxon>
        <taxon>Octopodidae</taxon>
        <taxon>Octopus</taxon>
    </lineage>
</organism>
<reference evidence="1" key="1">
    <citation type="submission" date="2015-07" db="EMBL/GenBank/DDBJ databases">
        <title>MeaNS - Measles Nucleotide Surveillance Program.</title>
        <authorList>
            <person name="Tran T."/>
            <person name="Druce J."/>
        </authorList>
    </citation>
    <scope>NUCLEOTIDE SEQUENCE</scope>
    <source>
        <strain evidence="1">UCB-OBI-ISO-001</strain>
        <tissue evidence="1">Gonad</tissue>
    </source>
</reference>
<evidence type="ECO:0000313" key="1">
    <source>
        <dbReference type="EMBL" id="KOF95425.1"/>
    </source>
</evidence>
<gene>
    <name evidence="1" type="ORF">OCBIM_22038459mg</name>
</gene>
<protein>
    <submittedName>
        <fullName evidence="1">Uncharacterized protein</fullName>
    </submittedName>
</protein>
<dbReference type="AlphaFoldDB" id="A0A0L8I302"/>
<accession>A0A0L8I302</accession>